<dbReference type="GO" id="GO:0046872">
    <property type="term" value="F:metal ion binding"/>
    <property type="evidence" value="ECO:0007669"/>
    <property type="project" value="UniProtKB-KW"/>
</dbReference>
<evidence type="ECO:0000256" key="5">
    <source>
        <dbReference type="ARBA" id="ARBA00023004"/>
    </source>
</evidence>
<dbReference type="GO" id="GO:0009055">
    <property type="term" value="F:electron transfer activity"/>
    <property type="evidence" value="ECO:0007669"/>
    <property type="project" value="InterPro"/>
</dbReference>
<evidence type="ECO:0000256" key="3">
    <source>
        <dbReference type="ARBA" id="ARBA00022723"/>
    </source>
</evidence>
<feature type="domain" description="Cytochrome c" evidence="7">
    <location>
        <begin position="103"/>
        <end position="198"/>
    </location>
</feature>
<proteinExistence type="predicted"/>
<keyword evidence="3" id="KW-0479">Metal-binding</keyword>
<dbReference type="InterPro" id="IPR019020">
    <property type="entry name" value="Cyt-c552/DMSO_Rdtase_haem-bd"/>
</dbReference>
<name>A0A381NP61_9ZZZZ</name>
<feature type="region of interest" description="Disordered" evidence="6">
    <location>
        <begin position="33"/>
        <end position="77"/>
    </location>
</feature>
<dbReference type="InterPro" id="IPR009056">
    <property type="entry name" value="Cyt_c-like_dom"/>
</dbReference>
<evidence type="ECO:0000259" key="7">
    <source>
        <dbReference type="PROSITE" id="PS51007"/>
    </source>
</evidence>
<reference evidence="8" key="1">
    <citation type="submission" date="2018-05" db="EMBL/GenBank/DDBJ databases">
        <authorList>
            <person name="Lanie J.A."/>
            <person name="Ng W.-L."/>
            <person name="Kazmierczak K.M."/>
            <person name="Andrzejewski T.M."/>
            <person name="Davidsen T.M."/>
            <person name="Wayne K.J."/>
            <person name="Tettelin H."/>
            <person name="Glass J.I."/>
            <person name="Rusch D."/>
            <person name="Podicherti R."/>
            <person name="Tsui H.-C.T."/>
            <person name="Winkler M.E."/>
        </authorList>
    </citation>
    <scope>NUCLEOTIDE SEQUENCE</scope>
</reference>
<dbReference type="Pfam" id="PF09459">
    <property type="entry name" value="EB_dh"/>
    <property type="match status" value="1"/>
</dbReference>
<keyword evidence="2" id="KW-0349">Heme</keyword>
<accession>A0A381NP61</accession>
<keyword evidence="1" id="KW-0813">Transport</keyword>
<dbReference type="InterPro" id="IPR036909">
    <property type="entry name" value="Cyt_c-like_dom_sf"/>
</dbReference>
<dbReference type="SMART" id="SM00887">
    <property type="entry name" value="EB_dh"/>
    <property type="match status" value="1"/>
</dbReference>
<dbReference type="EMBL" id="UINC01000453">
    <property type="protein sequence ID" value="SUZ55628.1"/>
    <property type="molecule type" value="Genomic_DNA"/>
</dbReference>
<dbReference type="Gene3D" id="1.10.760.10">
    <property type="entry name" value="Cytochrome c-like domain"/>
    <property type="match status" value="2"/>
</dbReference>
<dbReference type="AlphaFoldDB" id="A0A381NP61"/>
<organism evidence="8">
    <name type="scientific">marine metagenome</name>
    <dbReference type="NCBI Taxonomy" id="408172"/>
    <lineage>
        <taxon>unclassified sequences</taxon>
        <taxon>metagenomes</taxon>
        <taxon>ecological metagenomes</taxon>
    </lineage>
</organism>
<dbReference type="SUPFAM" id="SSF46626">
    <property type="entry name" value="Cytochrome c"/>
    <property type="match status" value="2"/>
</dbReference>
<dbReference type="PANTHER" id="PTHR33751">
    <property type="entry name" value="CBB3-TYPE CYTOCHROME C OXIDASE SUBUNIT FIXP"/>
    <property type="match status" value="1"/>
</dbReference>
<evidence type="ECO:0000256" key="2">
    <source>
        <dbReference type="ARBA" id="ARBA00022617"/>
    </source>
</evidence>
<dbReference type="InterPro" id="IPR050597">
    <property type="entry name" value="Cytochrome_c_Oxidase_Subunit"/>
</dbReference>
<feature type="compositionally biased region" description="Basic and acidic residues" evidence="6">
    <location>
        <begin position="58"/>
        <end position="77"/>
    </location>
</feature>
<keyword evidence="4" id="KW-0249">Electron transport</keyword>
<dbReference type="Pfam" id="PF13442">
    <property type="entry name" value="Cytochrome_CBB3"/>
    <property type="match status" value="2"/>
</dbReference>
<evidence type="ECO:0000313" key="8">
    <source>
        <dbReference type="EMBL" id="SUZ55628.1"/>
    </source>
</evidence>
<feature type="compositionally biased region" description="Basic and acidic residues" evidence="6">
    <location>
        <begin position="33"/>
        <end position="47"/>
    </location>
</feature>
<gene>
    <name evidence="8" type="ORF">METZ01_LOCUS8482</name>
</gene>
<protein>
    <recommendedName>
        <fullName evidence="7">Cytochrome c domain-containing protein</fullName>
    </recommendedName>
</protein>
<keyword evidence="5" id="KW-0408">Iron</keyword>
<sequence length="578" mass="64629">MKPNKNSYAFIFAIIFGICWIAPTAFSEDKHMDHGSMDHGSMEHGSMDHSSSPAASGDEYRTKPDEMDHGHMDHGKSDGSIFRTQGAHDDMGMTKPENLDSKAFLARGRNIFMHMCVFCHGEDGNGGGNATEYLYPWPRDFRKGIFKFRTTPTGTLPRDEDLYRTIVEGVPGTSMPAWKDALTPEDTWALINHIKNFAPRFKKEAQGKKIVPKTHPESSAELIAHGKKVYGEMKCNRCHGDSLKGDGELADSLMDAWKHAVFVHDITNPQALKGGHKPDDIFRTISSGLDGTPMRSYIDIPEEDRWALVHFIRSNFVKEFKHAEFETDVYSFPIGVELNTDPFSPVWEGVKTTNLVLRPLSARRDAIEVVNVASVNNGEQLAIRIKWNDPTHDAFSELHSDIFRDGVAVQFALGAVTLHTHGHNEPFFGMGNRNKPVNIWHWKAGLEEALEAEDELEYAGGGVDMDALIYGGIMSNPVSKLNPTGENPVEELNAEGFGTITPQPPENQNVEGSGEWKDGTWSVVFLRDMPKTGKWDVDLAKRIDPALMAFAVWDGVKEDRNGRKVISVWQRFNIIKPK</sequence>
<dbReference type="PANTHER" id="PTHR33751:SF1">
    <property type="entry name" value="CBB3-TYPE CYTOCHROME C OXIDASE SUBUNIT FIXP"/>
    <property type="match status" value="1"/>
</dbReference>
<dbReference type="GO" id="GO:0020037">
    <property type="term" value="F:heme binding"/>
    <property type="evidence" value="ECO:0007669"/>
    <property type="project" value="InterPro"/>
</dbReference>
<dbReference type="Gene3D" id="2.60.40.1190">
    <property type="match status" value="1"/>
</dbReference>
<evidence type="ECO:0000256" key="6">
    <source>
        <dbReference type="SAM" id="MobiDB-lite"/>
    </source>
</evidence>
<feature type="domain" description="Cytochrome c" evidence="7">
    <location>
        <begin position="221"/>
        <end position="316"/>
    </location>
</feature>
<dbReference type="PROSITE" id="PS51007">
    <property type="entry name" value="CYTC"/>
    <property type="match status" value="2"/>
</dbReference>
<evidence type="ECO:0000256" key="4">
    <source>
        <dbReference type="ARBA" id="ARBA00022982"/>
    </source>
</evidence>
<evidence type="ECO:0000256" key="1">
    <source>
        <dbReference type="ARBA" id="ARBA00022448"/>
    </source>
</evidence>